<keyword evidence="3" id="KW-1185">Reference proteome</keyword>
<proteinExistence type="predicted"/>
<evidence type="ECO:0000313" key="3">
    <source>
        <dbReference type="Proteomes" id="UP001605036"/>
    </source>
</evidence>
<dbReference type="EMBL" id="JBHFFA010000001">
    <property type="protein sequence ID" value="KAL2651091.1"/>
    <property type="molecule type" value="Genomic_DNA"/>
</dbReference>
<accession>A0ABD1ZI10</accession>
<organism evidence="2 3">
    <name type="scientific">Riccia fluitans</name>
    <dbReference type="NCBI Taxonomy" id="41844"/>
    <lineage>
        <taxon>Eukaryota</taxon>
        <taxon>Viridiplantae</taxon>
        <taxon>Streptophyta</taxon>
        <taxon>Embryophyta</taxon>
        <taxon>Marchantiophyta</taxon>
        <taxon>Marchantiopsida</taxon>
        <taxon>Marchantiidae</taxon>
        <taxon>Marchantiales</taxon>
        <taxon>Ricciaceae</taxon>
        <taxon>Riccia</taxon>
    </lineage>
</organism>
<protein>
    <submittedName>
        <fullName evidence="2">Uncharacterized protein</fullName>
    </submittedName>
</protein>
<reference evidence="2 3" key="1">
    <citation type="submission" date="2024-09" db="EMBL/GenBank/DDBJ databases">
        <title>Chromosome-scale assembly of Riccia fluitans.</title>
        <authorList>
            <person name="Paukszto L."/>
            <person name="Sawicki J."/>
            <person name="Karawczyk K."/>
            <person name="Piernik-Szablinska J."/>
            <person name="Szczecinska M."/>
            <person name="Mazdziarz M."/>
        </authorList>
    </citation>
    <scope>NUCLEOTIDE SEQUENCE [LARGE SCALE GENOMIC DNA]</scope>
    <source>
        <strain evidence="2">Rf_01</strain>
        <tissue evidence="2">Aerial parts of the thallus</tissue>
    </source>
</reference>
<gene>
    <name evidence="2" type="ORF">R1flu_019219</name>
</gene>
<evidence type="ECO:0000313" key="2">
    <source>
        <dbReference type="EMBL" id="KAL2651091.1"/>
    </source>
</evidence>
<dbReference type="Proteomes" id="UP001605036">
    <property type="component" value="Unassembled WGS sequence"/>
</dbReference>
<sequence>MRDVEVQVTGNFQSPAPNAEAMTAPEHWQNAERQLTVSLPTSRNLFGSPIVQQQDYRSVLLRDNVIFDQEPLETRNLQNSRTPHPPSANPPRRTNVLTSSADRALIMENMAPILDLRKATNTTFHRPKIGETPIRAPCTREPAAISPSMIRRYRRHRHRRFSWRTKTNNPRAHPPKNNCQMQEVREALANLLKRRIINRASLTLVQRCPT</sequence>
<evidence type="ECO:0000256" key="1">
    <source>
        <dbReference type="SAM" id="MobiDB-lite"/>
    </source>
</evidence>
<comment type="caution">
    <text evidence="2">The sequence shown here is derived from an EMBL/GenBank/DDBJ whole genome shotgun (WGS) entry which is preliminary data.</text>
</comment>
<name>A0ABD1ZI10_9MARC</name>
<feature type="region of interest" description="Disordered" evidence="1">
    <location>
        <begin position="72"/>
        <end position="95"/>
    </location>
</feature>
<feature type="region of interest" description="Disordered" evidence="1">
    <location>
        <begin position="1"/>
        <end position="20"/>
    </location>
</feature>
<dbReference type="AlphaFoldDB" id="A0ABD1ZI10"/>